<dbReference type="PROSITE" id="PS00107">
    <property type="entry name" value="PROTEIN_KINASE_ATP"/>
    <property type="match status" value="1"/>
</dbReference>
<dbReference type="InterPro" id="IPR006578">
    <property type="entry name" value="MADF-dom"/>
</dbReference>
<evidence type="ECO:0000256" key="8">
    <source>
        <dbReference type="PROSITE-ProRule" id="PRU00023"/>
    </source>
</evidence>
<dbReference type="SUPFAM" id="SSF47986">
    <property type="entry name" value="DEATH domain"/>
    <property type="match status" value="1"/>
</dbReference>
<dbReference type="Pfam" id="PF12796">
    <property type="entry name" value="Ank_2"/>
    <property type="match status" value="4"/>
</dbReference>
<dbReference type="SUPFAM" id="SSF48403">
    <property type="entry name" value="Ankyrin repeat"/>
    <property type="match status" value="2"/>
</dbReference>
<name>A0AA39IP22_9BILA</name>
<evidence type="ECO:0000256" key="5">
    <source>
        <dbReference type="ARBA" id="ARBA00022741"/>
    </source>
</evidence>
<comment type="caution">
    <text evidence="15">The sequence shown here is derived from an EMBL/GenBank/DDBJ whole genome shotgun (WGS) entry which is preliminary data.</text>
</comment>
<feature type="compositionally biased region" description="Polar residues" evidence="10">
    <location>
        <begin position="1310"/>
        <end position="1322"/>
    </location>
</feature>
<dbReference type="InterPro" id="IPR011029">
    <property type="entry name" value="DEATH-like_dom_sf"/>
</dbReference>
<feature type="domain" description="Death" evidence="12">
    <location>
        <begin position="1857"/>
        <end position="1938"/>
    </location>
</feature>
<keyword evidence="6" id="KW-0418">Kinase</keyword>
<feature type="domain" description="MADF" evidence="13">
    <location>
        <begin position="20"/>
        <end position="115"/>
    </location>
</feature>
<dbReference type="InterPro" id="IPR000719">
    <property type="entry name" value="Prot_kinase_dom"/>
</dbReference>
<keyword evidence="3" id="KW-0808">Transferase</keyword>
<keyword evidence="2" id="KW-0723">Serine/threonine-protein kinase</keyword>
<feature type="compositionally biased region" description="Acidic residues" evidence="10">
    <location>
        <begin position="972"/>
        <end position="1001"/>
    </location>
</feature>
<feature type="region of interest" description="Disordered" evidence="10">
    <location>
        <begin position="917"/>
        <end position="1029"/>
    </location>
</feature>
<evidence type="ECO:0000256" key="3">
    <source>
        <dbReference type="ARBA" id="ARBA00022679"/>
    </source>
</evidence>
<dbReference type="PROSITE" id="PS00108">
    <property type="entry name" value="PROTEIN_KINASE_ST"/>
    <property type="match status" value="1"/>
</dbReference>
<dbReference type="PROSITE" id="PS50088">
    <property type="entry name" value="ANK_REPEAT"/>
    <property type="match status" value="7"/>
</dbReference>
<dbReference type="GO" id="GO:0045087">
    <property type="term" value="P:innate immune response"/>
    <property type="evidence" value="ECO:0007669"/>
    <property type="project" value="UniProtKB-ARBA"/>
</dbReference>
<dbReference type="PROSITE" id="PS50011">
    <property type="entry name" value="PROTEIN_KINASE_DOM"/>
    <property type="match status" value="1"/>
</dbReference>
<dbReference type="Gene3D" id="1.10.533.10">
    <property type="entry name" value="Death Domain, Fas"/>
    <property type="match status" value="1"/>
</dbReference>
<evidence type="ECO:0000256" key="7">
    <source>
        <dbReference type="ARBA" id="ARBA00022840"/>
    </source>
</evidence>
<evidence type="ECO:0000256" key="1">
    <source>
        <dbReference type="ARBA" id="ARBA00001946"/>
    </source>
</evidence>
<dbReference type="GO" id="GO:0004674">
    <property type="term" value="F:protein serine/threonine kinase activity"/>
    <property type="evidence" value="ECO:0007669"/>
    <property type="project" value="UniProtKB-KW"/>
</dbReference>
<dbReference type="Pfam" id="PF00069">
    <property type="entry name" value="Pkinase"/>
    <property type="match status" value="1"/>
</dbReference>
<dbReference type="FunFam" id="1.10.510.10:FF:000571">
    <property type="entry name" value="Maternal embryonic leucine zipper kinase"/>
    <property type="match status" value="1"/>
</dbReference>
<dbReference type="SUPFAM" id="SSF56112">
    <property type="entry name" value="Protein kinase-like (PK-like)"/>
    <property type="match status" value="1"/>
</dbReference>
<protein>
    <recommendedName>
        <fullName evidence="17">Non-specific serine/threonine protein kinase</fullName>
    </recommendedName>
</protein>
<organism evidence="15 16">
    <name type="scientific">Steinernema hermaphroditum</name>
    <dbReference type="NCBI Taxonomy" id="289476"/>
    <lineage>
        <taxon>Eukaryota</taxon>
        <taxon>Metazoa</taxon>
        <taxon>Ecdysozoa</taxon>
        <taxon>Nematoda</taxon>
        <taxon>Chromadorea</taxon>
        <taxon>Rhabditida</taxon>
        <taxon>Tylenchina</taxon>
        <taxon>Panagrolaimomorpha</taxon>
        <taxon>Strongyloidoidea</taxon>
        <taxon>Steinernematidae</taxon>
        <taxon>Steinernema</taxon>
    </lineage>
</organism>
<feature type="region of interest" description="Disordered" evidence="10">
    <location>
        <begin position="150"/>
        <end position="196"/>
    </location>
</feature>
<keyword evidence="4" id="KW-0677">Repeat</keyword>
<dbReference type="GO" id="GO:0005634">
    <property type="term" value="C:nucleus"/>
    <property type="evidence" value="ECO:0007669"/>
    <property type="project" value="TreeGrafter"/>
</dbReference>
<feature type="repeat" description="ANK" evidence="8">
    <location>
        <begin position="657"/>
        <end position="689"/>
    </location>
</feature>
<evidence type="ECO:0000259" key="11">
    <source>
        <dbReference type="PROSITE" id="PS50011"/>
    </source>
</evidence>
<feature type="repeat" description="ANK" evidence="8">
    <location>
        <begin position="690"/>
        <end position="722"/>
    </location>
</feature>
<feature type="repeat" description="ANK" evidence="8">
    <location>
        <begin position="1069"/>
        <end position="1101"/>
    </location>
</feature>
<dbReference type="SMART" id="SM00595">
    <property type="entry name" value="MADF"/>
    <property type="match status" value="1"/>
</dbReference>
<feature type="repeat" description="ANK" evidence="8">
    <location>
        <begin position="1135"/>
        <end position="1167"/>
    </location>
</feature>
<reference evidence="15" key="1">
    <citation type="submission" date="2023-06" db="EMBL/GenBank/DDBJ databases">
        <title>Genomic analysis of the entomopathogenic nematode Steinernema hermaphroditum.</title>
        <authorList>
            <person name="Schwarz E.M."/>
            <person name="Heppert J.K."/>
            <person name="Baniya A."/>
            <person name="Schwartz H.T."/>
            <person name="Tan C.-H."/>
            <person name="Antoshechkin I."/>
            <person name="Sternberg P.W."/>
            <person name="Goodrich-Blair H."/>
            <person name="Dillman A.R."/>
        </authorList>
    </citation>
    <scope>NUCLEOTIDE SEQUENCE</scope>
    <source>
        <strain evidence="15">PS9179</strain>
        <tissue evidence="15">Whole animal</tissue>
    </source>
</reference>
<dbReference type="PANTHER" id="PTHR24342">
    <property type="entry name" value="SERINE/THREONINE-PROTEIN KINASE 17"/>
    <property type="match status" value="1"/>
</dbReference>
<evidence type="ECO:0000259" key="13">
    <source>
        <dbReference type="PROSITE" id="PS51029"/>
    </source>
</evidence>
<feature type="compositionally biased region" description="Low complexity" evidence="10">
    <location>
        <begin position="1292"/>
        <end position="1301"/>
    </location>
</feature>
<dbReference type="SMART" id="SM00248">
    <property type="entry name" value="ANK"/>
    <property type="match status" value="11"/>
</dbReference>
<feature type="domain" description="Protein kinase" evidence="11">
    <location>
        <begin position="216"/>
        <end position="477"/>
    </location>
</feature>
<gene>
    <name evidence="15" type="ORF">QR680_010454</name>
</gene>
<dbReference type="SMART" id="SM00005">
    <property type="entry name" value="DEATH"/>
    <property type="match status" value="1"/>
</dbReference>
<feature type="repeat" description="ANK" evidence="8">
    <location>
        <begin position="589"/>
        <end position="621"/>
    </location>
</feature>
<evidence type="ECO:0000256" key="9">
    <source>
        <dbReference type="PROSITE-ProRule" id="PRU10141"/>
    </source>
</evidence>
<dbReference type="InterPro" id="IPR036770">
    <property type="entry name" value="Ankyrin_rpt-contain_sf"/>
</dbReference>
<evidence type="ECO:0000256" key="2">
    <source>
        <dbReference type="ARBA" id="ARBA00022527"/>
    </source>
</evidence>
<feature type="domain" description="Roc" evidence="14">
    <location>
        <begin position="1240"/>
        <end position="1501"/>
    </location>
</feature>
<dbReference type="InterPro" id="IPR011009">
    <property type="entry name" value="Kinase-like_dom_sf"/>
</dbReference>
<dbReference type="InterPro" id="IPR002110">
    <property type="entry name" value="Ankyrin_rpt"/>
</dbReference>
<dbReference type="GO" id="GO:0035556">
    <property type="term" value="P:intracellular signal transduction"/>
    <property type="evidence" value="ECO:0007669"/>
    <property type="project" value="TreeGrafter"/>
</dbReference>
<keyword evidence="16" id="KW-1185">Reference proteome</keyword>
<dbReference type="GO" id="GO:0005737">
    <property type="term" value="C:cytoplasm"/>
    <property type="evidence" value="ECO:0007669"/>
    <property type="project" value="UniProtKB-ARBA"/>
</dbReference>
<dbReference type="Gene3D" id="3.30.200.20">
    <property type="entry name" value="Phosphorylase Kinase, domain 1"/>
    <property type="match status" value="1"/>
</dbReference>
<evidence type="ECO:0000256" key="10">
    <source>
        <dbReference type="SAM" id="MobiDB-lite"/>
    </source>
</evidence>
<feature type="compositionally biased region" description="Polar residues" evidence="10">
    <location>
        <begin position="1009"/>
        <end position="1024"/>
    </location>
</feature>
<dbReference type="GO" id="GO:0043065">
    <property type="term" value="P:positive regulation of apoptotic process"/>
    <property type="evidence" value="ECO:0007669"/>
    <property type="project" value="TreeGrafter"/>
</dbReference>
<dbReference type="Proteomes" id="UP001175271">
    <property type="component" value="Unassembled WGS sequence"/>
</dbReference>
<evidence type="ECO:0000259" key="14">
    <source>
        <dbReference type="PROSITE" id="PS51424"/>
    </source>
</evidence>
<feature type="binding site" evidence="9">
    <location>
        <position position="249"/>
    </location>
    <ligand>
        <name>ATP</name>
        <dbReference type="ChEBI" id="CHEBI:30616"/>
    </ligand>
</feature>
<feature type="repeat" description="ANK" evidence="8">
    <location>
        <begin position="1168"/>
        <end position="1200"/>
    </location>
</feature>
<dbReference type="PROSITE" id="PS51029">
    <property type="entry name" value="MADF"/>
    <property type="match status" value="1"/>
</dbReference>
<dbReference type="Gene3D" id="1.25.40.20">
    <property type="entry name" value="Ankyrin repeat-containing domain"/>
    <property type="match status" value="3"/>
</dbReference>
<dbReference type="EMBL" id="JAUCMV010000001">
    <property type="protein sequence ID" value="KAK0427853.1"/>
    <property type="molecule type" value="Genomic_DNA"/>
</dbReference>
<evidence type="ECO:0000256" key="6">
    <source>
        <dbReference type="ARBA" id="ARBA00022777"/>
    </source>
</evidence>
<evidence type="ECO:0000313" key="16">
    <source>
        <dbReference type="Proteomes" id="UP001175271"/>
    </source>
</evidence>
<dbReference type="InterPro" id="IPR000488">
    <property type="entry name" value="Death_dom"/>
</dbReference>
<dbReference type="SMART" id="SM00220">
    <property type="entry name" value="S_TKc"/>
    <property type="match status" value="1"/>
</dbReference>
<dbReference type="PROSITE" id="PS50017">
    <property type="entry name" value="DEATH_DOMAIN"/>
    <property type="match status" value="1"/>
</dbReference>
<dbReference type="GO" id="GO:0005525">
    <property type="term" value="F:GTP binding"/>
    <property type="evidence" value="ECO:0007669"/>
    <property type="project" value="UniProtKB-KW"/>
</dbReference>
<dbReference type="GO" id="GO:0005524">
    <property type="term" value="F:ATP binding"/>
    <property type="evidence" value="ECO:0007669"/>
    <property type="project" value="UniProtKB-UniRule"/>
</dbReference>
<dbReference type="PANTHER" id="PTHR24342:SF14">
    <property type="entry name" value="DEATH-ASSOCIATED PROTEIN KINASE DAPK-1"/>
    <property type="match status" value="1"/>
</dbReference>
<dbReference type="InterPro" id="IPR017441">
    <property type="entry name" value="Protein_kinase_ATP_BS"/>
</dbReference>
<proteinExistence type="predicted"/>
<sequence length="1981" mass="219476">MQQNNEAAGAVKVTDDVKTHIIDLVKRKDILWKVKSRGYKLDAEKSAAYLEISNQVNELHSLSLKGEDIQNIFKNLKDSYMRRLKSAKKAMGNTGDGAKSKKREDKFIFSHKFTQFSTVLCSCLCLQQMIFTVAQLLSHSIRLPLPPPSSPTQCAFADGDVPSRRSPLPSKSQKKIQQRASDMPDVSSPASSAKALARHHPVERLHFNAAPLETRYEIGDELGSGQFATVKRVIERATGQKYAAKFVRKRRYATSRRGVPRENIEREVEVLKAVRGHENVVELHEVYETPTDVILILELVSGGELFDHVCGKECLDEAEAAAFIKQILLAVRHLHSHFVVHLDIKPENVMLKTRGETQIKLIDFGLSRQIYPGVPVKDIVGTPEFIAPEIVNYEPLSTATDMWAIGVVTYILLSGGSPFLGETRNETFANITAVNYHFSDRFFGNTSQQAKDFISRLFVRDQRHRATVEQCLNHSWIRGCSPDVEDVRRLSTVSVAQLQGYRIRSKWRRAIEIIILCNKMTKRARITLARAEAKRSESSPASERVPDTRYNEDELITSAVLIACEEGNLAALKELATVHRMNLDVVNRLGETAVHVSAGAGHPQIVMFLHSRGCPISTADSRGDTPLFWAARNGHGHVIRYLCQDPDQVSINGINKSEETALHVATRYSQTDAALALLEAGANIDLQDEHGETAMHIASWHGYASLLHVLCKFEPNMTLRNQLFYAFSVFLGTVPLDEGGLGRRLFSTQCEGIRTFLADMAFWVAEPSLAVAIGNRTRSVDDDIPNQHQQLAPGAWETESDSGASGKTNLSAALDFLERTSMCASSDVSQIDLGQEEPVELFDEDEELGSSEDSTIRSGDSVVDHGQHHPQMIISQYLGDPGTVASTDFKSLISNITTSLANPPKHLSTDPVTNPFRTQNLYHKPRPPNVPALNLSDFHTPSAPAKPPVVSYSARNPFVPREAWTERKREDDVAEESEEESSSSSEEESSESESDADEAEDVDKVPPLQSVNFARYGSNSAPTTTRRRAPCAVKYPSTSQFIRMVEAGVFDAGDIVDDDDYEYNGCCTDDETALHCAAARGHMECVQSLLEGGAPVDALDQAGQTALHMALRRGHLDIALLLITRGCGFNIQDEHGDTPIHIAARFGLLTAVQTLCHLGAAVDLTNADQQTPLHIAAAEGHIEIVRVLCLAGATVAKKNKDGLTAELVALGKEHVHVAALLAKMKSEAVRDAFMDQLIVLDVPLRRIKLKFFSHCGNGKSRLVQGLQAGDRSSMIGSFIGAVSRRFSDNPHSPSSSSVASSKSKDEGIYGSQSSTNSAESNNNKDQWSHYFYQTPHSNYTRGIDVQNVNLPGCGEFSVWEFGGYEPYHVAYDHFVGNTDCIHVVLFNATDATEDQYKQVLYWMNFLKGRVSPSEPIGHCGVNSRRSRVVIVGTHATPEMFERNQEGDYVSSDCDAMLKTIRLRFQTHFDIHDKLILLDSTSAACPGMKGLRSYLQKTRECILNRLVKPLSLLESCSTYLTALRKQHADFPVVTWPEFIDFVREEINPLASDSHTRQLIHQLQLIGEVVYLRDESTDQDFVVLVPEWLGTHIIGQLLSAEFMSHGRSSGCYSVDDFAQLFPEIQDPTDLLHILDTLQLCAPTDANGDSEYEFPALNLMHPPKDVWQKDRPSYVYGGVRVLPARGMERSLQSTFPRIQVALRRSMHDFQDPMDADLVQWYGCSKMSSGQMESLIRLRGDAVEIQVRGPIELSTSCFYFLEDVANLVEQTASEVAPVISLERHFLSPKHLKEHNTNAATFLPESIMAMQQQESLTIKNTRDETDELFTDVVCFGSREVAGLLTLGIDVCVSQLQMTTRCELAALLDPPDTMGRDWSILACKLNLTDQLPEVDSSGQSLSRTDQLLAEWSLHSPESATVGRLCAILEELGRPDARDAIYRTVPLYLFEPLDDQGHHLTANVADDCGDSGVVSSSHSTNEAACGTR</sequence>
<feature type="repeat" description="ANK" evidence="8">
    <location>
        <begin position="1102"/>
        <end position="1134"/>
    </location>
</feature>
<evidence type="ECO:0008006" key="17">
    <source>
        <dbReference type="Google" id="ProtNLM"/>
    </source>
</evidence>
<comment type="cofactor">
    <cofactor evidence="1">
        <name>Mg(2+)</name>
        <dbReference type="ChEBI" id="CHEBI:18420"/>
    </cofactor>
</comment>
<dbReference type="InterPro" id="IPR008271">
    <property type="entry name" value="Ser/Thr_kinase_AS"/>
</dbReference>
<dbReference type="CDD" id="cd08782">
    <property type="entry name" value="Death_DAPK1"/>
    <property type="match status" value="1"/>
</dbReference>
<dbReference type="Pfam" id="PF00531">
    <property type="entry name" value="Death"/>
    <property type="match status" value="1"/>
</dbReference>
<feature type="region of interest" description="Disordered" evidence="10">
    <location>
        <begin position="1286"/>
        <end position="1322"/>
    </location>
</feature>
<dbReference type="PROSITE" id="PS50297">
    <property type="entry name" value="ANK_REP_REGION"/>
    <property type="match status" value="5"/>
</dbReference>
<keyword evidence="8" id="KW-0040">ANK repeat</keyword>
<dbReference type="InterPro" id="IPR020859">
    <property type="entry name" value="ROC"/>
</dbReference>
<dbReference type="Pfam" id="PF10545">
    <property type="entry name" value="MADF_DNA_bdg"/>
    <property type="match status" value="1"/>
</dbReference>
<accession>A0AA39IP22</accession>
<evidence type="ECO:0000313" key="15">
    <source>
        <dbReference type="EMBL" id="KAK0427853.1"/>
    </source>
</evidence>
<dbReference type="PROSITE" id="PS51424">
    <property type="entry name" value="ROC"/>
    <property type="match status" value="1"/>
</dbReference>
<evidence type="ECO:0000256" key="4">
    <source>
        <dbReference type="ARBA" id="ARBA00022737"/>
    </source>
</evidence>
<dbReference type="Gene3D" id="1.10.510.10">
    <property type="entry name" value="Transferase(Phosphotransferase) domain 1"/>
    <property type="match status" value="1"/>
</dbReference>
<evidence type="ECO:0000259" key="12">
    <source>
        <dbReference type="PROSITE" id="PS50017"/>
    </source>
</evidence>
<feature type="region of interest" description="Disordered" evidence="10">
    <location>
        <begin position="844"/>
        <end position="865"/>
    </location>
</feature>
<keyword evidence="7 9" id="KW-0067">ATP-binding</keyword>
<keyword evidence="5 9" id="KW-0547">Nucleotide-binding</keyword>